<protein>
    <recommendedName>
        <fullName evidence="2">DUF3741 domain-containing protein</fullName>
    </recommendedName>
</protein>
<dbReference type="AlphaFoldDB" id="A0A5J5BL12"/>
<gene>
    <name evidence="3" type="ORF">F0562_021061</name>
</gene>
<feature type="region of interest" description="Disordered" evidence="1">
    <location>
        <begin position="127"/>
        <end position="163"/>
    </location>
</feature>
<accession>A0A5J5BL12</accession>
<dbReference type="InterPro" id="IPR022212">
    <property type="entry name" value="DUF3741"/>
</dbReference>
<feature type="domain" description="DUF3741" evidence="2">
    <location>
        <begin position="53"/>
        <end position="97"/>
    </location>
</feature>
<feature type="compositionally biased region" description="Basic and acidic residues" evidence="1">
    <location>
        <begin position="140"/>
        <end position="150"/>
    </location>
</feature>
<proteinExistence type="predicted"/>
<reference evidence="3 4" key="1">
    <citation type="submission" date="2019-09" db="EMBL/GenBank/DDBJ databases">
        <title>A chromosome-level genome assembly of the Chinese tupelo Nyssa sinensis.</title>
        <authorList>
            <person name="Yang X."/>
            <person name="Kang M."/>
            <person name="Yang Y."/>
            <person name="Xiong H."/>
            <person name="Wang M."/>
            <person name="Zhang Z."/>
            <person name="Wang Z."/>
            <person name="Wu H."/>
            <person name="Ma T."/>
            <person name="Liu J."/>
            <person name="Xi Z."/>
        </authorList>
    </citation>
    <scope>NUCLEOTIDE SEQUENCE [LARGE SCALE GENOMIC DNA]</scope>
    <source>
        <strain evidence="3">J267</strain>
        <tissue evidence="3">Leaf</tissue>
    </source>
</reference>
<dbReference type="Proteomes" id="UP000325577">
    <property type="component" value="Linkage Group LG11"/>
</dbReference>
<dbReference type="OrthoDB" id="1932693at2759"/>
<feature type="region of interest" description="Disordered" evidence="1">
    <location>
        <begin position="25"/>
        <end position="45"/>
    </location>
</feature>
<evidence type="ECO:0000256" key="1">
    <source>
        <dbReference type="SAM" id="MobiDB-lite"/>
    </source>
</evidence>
<evidence type="ECO:0000313" key="4">
    <source>
        <dbReference type="Proteomes" id="UP000325577"/>
    </source>
</evidence>
<sequence length="292" mass="33581">MQHEIHQCPDQNEYKDVYEIWQRSRKPSYARDKSPQKGILNENTNEKKMALIRQKFIEAKRLATDEKLRQSRQFQDALEVLSSNKDLFLKFLQEPNSLFSQHLHHLHSIPTPPETKRITILRPSKTVDSNKFAGSGKNEQQIKKASHMDEAEISPPSSSPRMVHGEFYGEPEDDETLESREVAKEITWQMRENLSGHRRDETLLSSVFSNGYIGDESSFNKSENEYAAGNLSDLEVMSPTSRHSWDYNTRFGSPYSSSFSHASFSPESSVCREAKKRLSERWAMMAANGSCQ</sequence>
<dbReference type="PANTHER" id="PTHR46634">
    <property type="entry name" value="M REDUCTASE II SUBUNIT GAMMA, PUTATIVE (DUF3741)-RELATED"/>
    <property type="match status" value="1"/>
</dbReference>
<evidence type="ECO:0000313" key="3">
    <source>
        <dbReference type="EMBL" id="KAA8543444.1"/>
    </source>
</evidence>
<keyword evidence="4" id="KW-1185">Reference proteome</keyword>
<dbReference type="Pfam" id="PF12552">
    <property type="entry name" value="DUF3741"/>
    <property type="match status" value="1"/>
</dbReference>
<evidence type="ECO:0000259" key="2">
    <source>
        <dbReference type="Pfam" id="PF12552"/>
    </source>
</evidence>
<organism evidence="3 4">
    <name type="scientific">Nyssa sinensis</name>
    <dbReference type="NCBI Taxonomy" id="561372"/>
    <lineage>
        <taxon>Eukaryota</taxon>
        <taxon>Viridiplantae</taxon>
        <taxon>Streptophyta</taxon>
        <taxon>Embryophyta</taxon>
        <taxon>Tracheophyta</taxon>
        <taxon>Spermatophyta</taxon>
        <taxon>Magnoliopsida</taxon>
        <taxon>eudicotyledons</taxon>
        <taxon>Gunneridae</taxon>
        <taxon>Pentapetalae</taxon>
        <taxon>asterids</taxon>
        <taxon>Cornales</taxon>
        <taxon>Nyssaceae</taxon>
        <taxon>Nyssa</taxon>
    </lineage>
</organism>
<dbReference type="EMBL" id="CM018034">
    <property type="protein sequence ID" value="KAA8543444.1"/>
    <property type="molecule type" value="Genomic_DNA"/>
</dbReference>
<dbReference type="PANTHER" id="PTHR46634:SF3">
    <property type="entry name" value="M REDUCTASE II SUBUNIT GAMMA, PUTATIVE (DUF3741)-RELATED"/>
    <property type="match status" value="1"/>
</dbReference>
<name>A0A5J5BL12_9ASTE</name>